<evidence type="ECO:0000313" key="3">
    <source>
        <dbReference type="Proteomes" id="UP001221898"/>
    </source>
</evidence>
<feature type="region of interest" description="Disordered" evidence="1">
    <location>
        <begin position="1"/>
        <end position="121"/>
    </location>
</feature>
<evidence type="ECO:0000256" key="1">
    <source>
        <dbReference type="SAM" id="MobiDB-lite"/>
    </source>
</evidence>
<gene>
    <name evidence="2" type="ORF">AAFF_G00167590</name>
</gene>
<dbReference type="EMBL" id="JAINUG010000224">
    <property type="protein sequence ID" value="KAJ8386643.1"/>
    <property type="molecule type" value="Genomic_DNA"/>
</dbReference>
<evidence type="ECO:0000313" key="2">
    <source>
        <dbReference type="EMBL" id="KAJ8386643.1"/>
    </source>
</evidence>
<name>A0AAD7RM72_9TELE</name>
<accession>A0AAD7RM72</accession>
<sequence>MRAALGTANSVASREEPPRFTGEHKATRRDKAVHLPRLRAVGALNHTEPTARNKSERRGGYSPRSPGPAPLSSRAKPIGPHRSPTPGCALAPVSMVTGPAAQRASRAYLQPLRSEPAGRPL</sequence>
<dbReference type="AlphaFoldDB" id="A0AAD7RM72"/>
<feature type="compositionally biased region" description="Basic and acidic residues" evidence="1">
    <location>
        <begin position="49"/>
        <end position="59"/>
    </location>
</feature>
<feature type="compositionally biased region" description="Basic and acidic residues" evidence="1">
    <location>
        <begin position="13"/>
        <end position="33"/>
    </location>
</feature>
<protein>
    <submittedName>
        <fullName evidence="2">Uncharacterized protein</fullName>
    </submittedName>
</protein>
<reference evidence="2" key="1">
    <citation type="journal article" date="2023" name="Science">
        <title>Genome structures resolve the early diversification of teleost fishes.</title>
        <authorList>
            <person name="Parey E."/>
            <person name="Louis A."/>
            <person name="Montfort J."/>
            <person name="Bouchez O."/>
            <person name="Roques C."/>
            <person name="Iampietro C."/>
            <person name="Lluch J."/>
            <person name="Castinel A."/>
            <person name="Donnadieu C."/>
            <person name="Desvignes T."/>
            <person name="Floi Bucao C."/>
            <person name="Jouanno E."/>
            <person name="Wen M."/>
            <person name="Mejri S."/>
            <person name="Dirks R."/>
            <person name="Jansen H."/>
            <person name="Henkel C."/>
            <person name="Chen W.J."/>
            <person name="Zahm M."/>
            <person name="Cabau C."/>
            <person name="Klopp C."/>
            <person name="Thompson A.W."/>
            <person name="Robinson-Rechavi M."/>
            <person name="Braasch I."/>
            <person name="Lecointre G."/>
            <person name="Bobe J."/>
            <person name="Postlethwait J.H."/>
            <person name="Berthelot C."/>
            <person name="Roest Crollius H."/>
            <person name="Guiguen Y."/>
        </authorList>
    </citation>
    <scope>NUCLEOTIDE SEQUENCE</scope>
    <source>
        <strain evidence="2">NC1722</strain>
    </source>
</reference>
<keyword evidence="3" id="KW-1185">Reference proteome</keyword>
<comment type="caution">
    <text evidence="2">The sequence shown here is derived from an EMBL/GenBank/DDBJ whole genome shotgun (WGS) entry which is preliminary data.</text>
</comment>
<organism evidence="2 3">
    <name type="scientific">Aldrovandia affinis</name>
    <dbReference type="NCBI Taxonomy" id="143900"/>
    <lineage>
        <taxon>Eukaryota</taxon>
        <taxon>Metazoa</taxon>
        <taxon>Chordata</taxon>
        <taxon>Craniata</taxon>
        <taxon>Vertebrata</taxon>
        <taxon>Euteleostomi</taxon>
        <taxon>Actinopterygii</taxon>
        <taxon>Neopterygii</taxon>
        <taxon>Teleostei</taxon>
        <taxon>Notacanthiformes</taxon>
        <taxon>Halosauridae</taxon>
        <taxon>Aldrovandia</taxon>
    </lineage>
</organism>
<proteinExistence type="predicted"/>
<dbReference type="Proteomes" id="UP001221898">
    <property type="component" value="Unassembled WGS sequence"/>
</dbReference>